<gene>
    <name evidence="2" type="ORF">SAMN05421771_2317</name>
</gene>
<name>A0A1I6MD10_9BACT</name>
<dbReference type="Proteomes" id="UP000199024">
    <property type="component" value="Unassembled WGS sequence"/>
</dbReference>
<reference evidence="2 3" key="1">
    <citation type="submission" date="2016-10" db="EMBL/GenBank/DDBJ databases">
        <authorList>
            <person name="de Groot N.N."/>
        </authorList>
    </citation>
    <scope>NUCLEOTIDE SEQUENCE [LARGE SCALE GENOMIC DNA]</scope>
    <source>
        <strain evidence="2 3">DSM 21001</strain>
    </source>
</reference>
<protein>
    <submittedName>
        <fullName evidence="2">Uncharacterized protein</fullName>
    </submittedName>
</protein>
<sequence>MAKELSVRGGGALKKAAKKTALKKSAKKSALKKAPGKKAAKKVPGKKSAGKKAAKKVAMKLVGSDARAFHHLQRASAVISLLEGESGGDLRMLLEVGVARYRDEEDGAAGLLRAAEHLAMAGLYAARAMHRLDVREPAAGEVERLIDRVAVKVDELDESEEAVGFEARLPLMAGELLGRAEAAADQDLHLAWELAMAADGICEGLEG</sequence>
<accession>A0A1I6MD10</accession>
<evidence type="ECO:0000313" key="3">
    <source>
        <dbReference type="Proteomes" id="UP000199024"/>
    </source>
</evidence>
<dbReference type="AlphaFoldDB" id="A0A1I6MD10"/>
<feature type="region of interest" description="Disordered" evidence="1">
    <location>
        <begin position="1"/>
        <end position="54"/>
    </location>
</feature>
<evidence type="ECO:0000313" key="2">
    <source>
        <dbReference type="EMBL" id="SFS13478.1"/>
    </source>
</evidence>
<keyword evidence="3" id="KW-1185">Reference proteome</keyword>
<organism evidence="2 3">
    <name type="scientific">Granulicella pectinivorans</name>
    <dbReference type="NCBI Taxonomy" id="474950"/>
    <lineage>
        <taxon>Bacteria</taxon>
        <taxon>Pseudomonadati</taxon>
        <taxon>Acidobacteriota</taxon>
        <taxon>Terriglobia</taxon>
        <taxon>Terriglobales</taxon>
        <taxon>Acidobacteriaceae</taxon>
        <taxon>Granulicella</taxon>
    </lineage>
</organism>
<dbReference type="STRING" id="474950.SAMN05421771_2317"/>
<evidence type="ECO:0000256" key="1">
    <source>
        <dbReference type="SAM" id="MobiDB-lite"/>
    </source>
</evidence>
<feature type="compositionally biased region" description="Basic residues" evidence="1">
    <location>
        <begin position="15"/>
        <end position="54"/>
    </location>
</feature>
<dbReference type="RefSeq" id="WP_175528984.1">
    <property type="nucleotide sequence ID" value="NZ_FOZL01000001.1"/>
</dbReference>
<dbReference type="EMBL" id="FOZL01000001">
    <property type="protein sequence ID" value="SFS13478.1"/>
    <property type="molecule type" value="Genomic_DNA"/>
</dbReference>
<proteinExistence type="predicted"/>